<evidence type="ECO:0000256" key="2">
    <source>
        <dbReference type="SAM" id="MobiDB-lite"/>
    </source>
</evidence>
<name>A0ABC8QYI3_9AQUA</name>
<accession>A0ABC8QYI3</accession>
<feature type="region of interest" description="Disordered" evidence="2">
    <location>
        <begin position="56"/>
        <end position="85"/>
    </location>
</feature>
<dbReference type="Gene3D" id="3.80.10.10">
    <property type="entry name" value="Ribonuclease Inhibitor"/>
    <property type="match status" value="1"/>
</dbReference>
<keyword evidence="5" id="KW-1185">Reference proteome</keyword>
<evidence type="ECO:0000313" key="5">
    <source>
        <dbReference type="Proteomes" id="UP001642360"/>
    </source>
</evidence>
<protein>
    <recommendedName>
        <fullName evidence="3">Disease resistance R13L4/SHOC-2-like LRR domain-containing protein</fullName>
    </recommendedName>
</protein>
<gene>
    <name evidence="4" type="ORF">ILEXP_LOCUS4860</name>
</gene>
<evidence type="ECO:0000259" key="3">
    <source>
        <dbReference type="Pfam" id="PF23598"/>
    </source>
</evidence>
<comment type="caution">
    <text evidence="4">The sequence shown here is derived from an EMBL/GenBank/DDBJ whole genome shotgun (WGS) entry which is preliminary data.</text>
</comment>
<keyword evidence="1" id="KW-0677">Repeat</keyword>
<dbReference type="AlphaFoldDB" id="A0ABC8QYI3"/>
<dbReference type="PANTHER" id="PTHR47186">
    <property type="entry name" value="LEUCINE-RICH REPEAT-CONTAINING PROTEIN 57"/>
    <property type="match status" value="1"/>
</dbReference>
<dbReference type="EMBL" id="CAUOFW020000837">
    <property type="protein sequence ID" value="CAK9137823.1"/>
    <property type="molecule type" value="Genomic_DNA"/>
</dbReference>
<dbReference type="PANTHER" id="PTHR47186:SF57">
    <property type="entry name" value="OS02G0478300 PROTEIN"/>
    <property type="match status" value="1"/>
</dbReference>
<reference evidence="4 5" key="1">
    <citation type="submission" date="2024-02" db="EMBL/GenBank/DDBJ databases">
        <authorList>
            <person name="Vignale AGUSTIN F."/>
            <person name="Sosa J E."/>
            <person name="Modenutti C."/>
        </authorList>
    </citation>
    <scope>NUCLEOTIDE SEQUENCE [LARGE SCALE GENOMIC DNA]</scope>
</reference>
<sequence>MYLEFCEPIPQRHTRHLWITYDTINFTVNSSNTTIDSVSQEDIAFVRSCFVSLSQQKSGQNPESKNSEPTAEKQEKSEMTHQQREEIERSKFFRLLIGGRRLLRVLDFRGAEFIKGLPDQLGDLVHLRYLGFRGTKIKKLPQSLSRLPNLQCLDIRETEVSSLPRSMMRHDKFRHLQFARSFMRKVVDMQLTKKLEAPHLQTLAGVKSTNPLLKTLGQWIQLRKLSIGHVKVKCFGSLTRLYLWDNMLDDDPLQCLENLNNLVVLCLSNAYCGKKMKCCEGWFPNLKKLSIQRMGKLEVFEIEKDAMEDLENFFVGYCPRLQPTREGYPRYIDVSRDLDKLRHLKLVQASHMPLEYAKGLASELPGGAHVVPQNEFKDQFRGGGRVIKDIGESYMRFRQSERFEAMRVEQMQSALSAFPYFR</sequence>
<dbReference type="InterPro" id="IPR055414">
    <property type="entry name" value="LRR_R13L4/SHOC2-like"/>
</dbReference>
<dbReference type="Pfam" id="PF23598">
    <property type="entry name" value="LRR_14"/>
    <property type="match status" value="1"/>
</dbReference>
<dbReference type="InterPro" id="IPR032675">
    <property type="entry name" value="LRR_dom_sf"/>
</dbReference>
<organism evidence="4 5">
    <name type="scientific">Ilex paraguariensis</name>
    <name type="common">yerba mate</name>
    <dbReference type="NCBI Taxonomy" id="185542"/>
    <lineage>
        <taxon>Eukaryota</taxon>
        <taxon>Viridiplantae</taxon>
        <taxon>Streptophyta</taxon>
        <taxon>Embryophyta</taxon>
        <taxon>Tracheophyta</taxon>
        <taxon>Spermatophyta</taxon>
        <taxon>Magnoliopsida</taxon>
        <taxon>eudicotyledons</taxon>
        <taxon>Gunneridae</taxon>
        <taxon>Pentapetalae</taxon>
        <taxon>asterids</taxon>
        <taxon>campanulids</taxon>
        <taxon>Aquifoliales</taxon>
        <taxon>Aquifoliaceae</taxon>
        <taxon>Ilex</taxon>
    </lineage>
</organism>
<dbReference type="SUPFAM" id="SSF52047">
    <property type="entry name" value="RNI-like"/>
    <property type="match status" value="1"/>
</dbReference>
<proteinExistence type="predicted"/>
<evidence type="ECO:0000256" key="1">
    <source>
        <dbReference type="ARBA" id="ARBA00022737"/>
    </source>
</evidence>
<dbReference type="Proteomes" id="UP001642360">
    <property type="component" value="Unassembled WGS sequence"/>
</dbReference>
<feature type="compositionally biased region" description="Polar residues" evidence="2">
    <location>
        <begin position="56"/>
        <end position="69"/>
    </location>
</feature>
<feature type="domain" description="Disease resistance R13L4/SHOC-2-like LRR" evidence="3">
    <location>
        <begin position="101"/>
        <end position="228"/>
    </location>
</feature>
<feature type="compositionally biased region" description="Basic and acidic residues" evidence="2">
    <location>
        <begin position="70"/>
        <end position="85"/>
    </location>
</feature>
<evidence type="ECO:0000313" key="4">
    <source>
        <dbReference type="EMBL" id="CAK9137823.1"/>
    </source>
</evidence>